<dbReference type="GO" id="GO:0006310">
    <property type="term" value="P:DNA recombination"/>
    <property type="evidence" value="ECO:0007669"/>
    <property type="project" value="UniProtKB-UniRule"/>
</dbReference>
<keyword evidence="1" id="KW-0235">DNA replication</keyword>
<dbReference type="GO" id="GO:0006281">
    <property type="term" value="P:DNA repair"/>
    <property type="evidence" value="ECO:0007669"/>
    <property type="project" value="UniProtKB-UniRule"/>
</dbReference>
<comment type="function">
    <text evidence="1">Plays an important role in DNA replication, recombination and repair. Binds to ssDNA and to an array of partner proteins to recruit them to their sites of action during DNA metabolism.</text>
</comment>
<sequence length="148" mass="16787">MINRVVLVGRITKDPELKSTQSNINFVNFTLAVNRQFTDQSGERQADFIQCIVWRRQADNLARFIKKGALLGVEGRIQTGKYEADGITRYTTDVVCDSVQFLENKGDSSSSSNDRTESTYTDDSHNEKDSDEFYETSKQLAAEEDLPF</sequence>
<protein>
    <recommendedName>
        <fullName evidence="1">Single-stranded DNA-binding protein</fullName>
        <shortName evidence="1">SSB</shortName>
    </recommendedName>
</protein>
<dbReference type="KEGG" id="manr:MPAN_003170"/>
<dbReference type="GO" id="GO:0003697">
    <property type="term" value="F:single-stranded DNA binding"/>
    <property type="evidence" value="ECO:0007669"/>
    <property type="project" value="UniProtKB-UniRule"/>
</dbReference>
<dbReference type="InterPro" id="IPR000424">
    <property type="entry name" value="Primosome_PriB/ssb"/>
</dbReference>
<dbReference type="Pfam" id="PF00436">
    <property type="entry name" value="SSB"/>
    <property type="match status" value="1"/>
</dbReference>
<organism evidence="3 4">
    <name type="scientific">Mariniplasma anaerobium</name>
    <dbReference type="NCBI Taxonomy" id="2735436"/>
    <lineage>
        <taxon>Bacteria</taxon>
        <taxon>Bacillati</taxon>
        <taxon>Mycoplasmatota</taxon>
        <taxon>Mollicutes</taxon>
        <taxon>Acholeplasmatales</taxon>
        <taxon>Acholeplasmataceae</taxon>
        <taxon>Mariniplasma</taxon>
    </lineage>
</organism>
<dbReference type="AlphaFoldDB" id="A0A7U9TKG2"/>
<evidence type="ECO:0000256" key="2">
    <source>
        <dbReference type="SAM" id="MobiDB-lite"/>
    </source>
</evidence>
<keyword evidence="4" id="KW-1185">Reference proteome</keyword>
<keyword evidence="1" id="KW-0234">DNA repair</keyword>
<keyword evidence="1 3" id="KW-0238">DNA-binding</keyword>
<dbReference type="NCBIfam" id="TIGR00621">
    <property type="entry name" value="ssb"/>
    <property type="match status" value="1"/>
</dbReference>
<accession>A0A7U9TKG2</accession>
<name>A0A7U9TKG2_9MOLU</name>
<dbReference type="InterPro" id="IPR012340">
    <property type="entry name" value="NA-bd_OB-fold"/>
</dbReference>
<reference evidence="3" key="1">
    <citation type="submission" date="2021-01" db="EMBL/GenBank/DDBJ databases">
        <title>Draft genome sequence of Acholeplasmataceae bacterium strain Mahy22.</title>
        <authorList>
            <person name="Watanabe M."/>
            <person name="Kojima H."/>
            <person name="Fukui M."/>
        </authorList>
    </citation>
    <scope>NUCLEOTIDE SEQUENCE</scope>
    <source>
        <strain evidence="3">Mahy22</strain>
    </source>
</reference>
<proteinExistence type="inferred from homology"/>
<feature type="compositionally biased region" description="Basic and acidic residues" evidence="2">
    <location>
        <begin position="114"/>
        <end position="128"/>
    </location>
</feature>
<dbReference type="GO" id="GO:0009295">
    <property type="term" value="C:nucleoid"/>
    <property type="evidence" value="ECO:0007669"/>
    <property type="project" value="TreeGrafter"/>
</dbReference>
<dbReference type="HAMAP" id="MF_00984">
    <property type="entry name" value="SSB"/>
    <property type="match status" value="1"/>
</dbReference>
<dbReference type="PIRSF" id="PIRSF002070">
    <property type="entry name" value="SSB"/>
    <property type="match status" value="1"/>
</dbReference>
<dbReference type="Gene3D" id="2.40.50.140">
    <property type="entry name" value="Nucleic acid-binding proteins"/>
    <property type="match status" value="1"/>
</dbReference>
<evidence type="ECO:0000256" key="1">
    <source>
        <dbReference type="HAMAP-Rule" id="MF_00984"/>
    </source>
</evidence>
<dbReference type="CDD" id="cd04496">
    <property type="entry name" value="SSB_OBF"/>
    <property type="match status" value="1"/>
</dbReference>
<dbReference type="EMBL" id="AP024412">
    <property type="protein sequence ID" value="BCR35424.1"/>
    <property type="molecule type" value="Genomic_DNA"/>
</dbReference>
<dbReference type="PANTHER" id="PTHR10302">
    <property type="entry name" value="SINGLE-STRANDED DNA-BINDING PROTEIN"/>
    <property type="match status" value="1"/>
</dbReference>
<keyword evidence="1" id="KW-0233">DNA recombination</keyword>
<evidence type="ECO:0000313" key="4">
    <source>
        <dbReference type="Proteomes" id="UP000620133"/>
    </source>
</evidence>
<feature type="short sequence motif" description="Important for interaction with partner proteins" evidence="1">
    <location>
        <begin position="143"/>
        <end position="148"/>
    </location>
</feature>
<dbReference type="InterPro" id="IPR011344">
    <property type="entry name" value="ssDNA-bd"/>
</dbReference>
<gene>
    <name evidence="3" type="primary">ssb2</name>
    <name evidence="3" type="ORF">MPAN_003170</name>
</gene>
<dbReference type="GO" id="GO:0006260">
    <property type="term" value="P:DNA replication"/>
    <property type="evidence" value="ECO:0007669"/>
    <property type="project" value="UniProtKB-UniRule"/>
</dbReference>
<dbReference type="RefSeq" id="WP_176239660.1">
    <property type="nucleotide sequence ID" value="NZ_AP024412.1"/>
</dbReference>
<dbReference type="SUPFAM" id="SSF50249">
    <property type="entry name" value="Nucleic acid-binding proteins"/>
    <property type="match status" value="1"/>
</dbReference>
<comment type="caution">
    <text evidence="1">Lacks conserved residue(s) required for the propagation of feature annotation.</text>
</comment>
<dbReference type="Proteomes" id="UP000620133">
    <property type="component" value="Chromosome"/>
</dbReference>
<dbReference type="PROSITE" id="PS50935">
    <property type="entry name" value="SSB"/>
    <property type="match status" value="1"/>
</dbReference>
<evidence type="ECO:0000313" key="3">
    <source>
        <dbReference type="EMBL" id="BCR35424.1"/>
    </source>
</evidence>
<feature type="region of interest" description="Disordered" evidence="2">
    <location>
        <begin position="103"/>
        <end position="136"/>
    </location>
</feature>
<dbReference type="PANTHER" id="PTHR10302:SF27">
    <property type="entry name" value="SINGLE-STRANDED DNA-BINDING PROTEIN"/>
    <property type="match status" value="1"/>
</dbReference>
<keyword evidence="1" id="KW-0227">DNA damage</keyword>
<comment type="subunit">
    <text evidence="1">Homotetramer.</text>
</comment>